<proteinExistence type="predicted"/>
<dbReference type="AlphaFoldDB" id="A0ABD5FD77"/>
<gene>
    <name evidence="1" type="ORF">P7D79_17905</name>
</gene>
<protein>
    <submittedName>
        <fullName evidence="1">Uncharacterized protein</fullName>
    </submittedName>
</protein>
<accession>A0ABD5FD77</accession>
<evidence type="ECO:0000313" key="1">
    <source>
        <dbReference type="EMBL" id="MDT2516103.1"/>
    </source>
</evidence>
<sequence length="64" mass="7701">MFRIYFYKKDALVVNERSKEFYFTSSEKADQIERSKILTIHPKYALHNQADLLLELGYRKIAMQ</sequence>
<reference evidence="1 2" key="1">
    <citation type="submission" date="2023-03" db="EMBL/GenBank/DDBJ databases">
        <authorList>
            <person name="Shen W."/>
            <person name="Cai J."/>
        </authorList>
    </citation>
    <scope>NUCLEOTIDE SEQUENCE [LARGE SCALE GENOMIC DNA]</scope>
    <source>
        <strain evidence="1 2">Y2</strain>
    </source>
</reference>
<comment type="caution">
    <text evidence="1">The sequence shown here is derived from an EMBL/GenBank/DDBJ whole genome shotgun (WGS) entry which is preliminary data.</text>
</comment>
<dbReference type="RefSeq" id="WP_311932058.1">
    <property type="nucleotide sequence ID" value="NZ_JARPWY010000066.1"/>
</dbReference>
<dbReference type="EMBL" id="JARPWY010000066">
    <property type="protein sequence ID" value="MDT2516103.1"/>
    <property type="molecule type" value="Genomic_DNA"/>
</dbReference>
<dbReference type="Proteomes" id="UP001264335">
    <property type="component" value="Unassembled WGS sequence"/>
</dbReference>
<evidence type="ECO:0000313" key="2">
    <source>
        <dbReference type="Proteomes" id="UP001264335"/>
    </source>
</evidence>
<name>A0ABD5FD77_ENTAV</name>
<organism evidence="1 2">
    <name type="scientific">Enterococcus avium</name>
    <name type="common">Streptococcus avium</name>
    <dbReference type="NCBI Taxonomy" id="33945"/>
    <lineage>
        <taxon>Bacteria</taxon>
        <taxon>Bacillati</taxon>
        <taxon>Bacillota</taxon>
        <taxon>Bacilli</taxon>
        <taxon>Lactobacillales</taxon>
        <taxon>Enterococcaceae</taxon>
        <taxon>Enterococcus</taxon>
    </lineage>
</organism>